<protein>
    <recommendedName>
        <fullName evidence="4">DUF2798 domain-containing protein</fullName>
    </recommendedName>
</protein>
<evidence type="ECO:0000313" key="3">
    <source>
        <dbReference type="Proteomes" id="UP000681526"/>
    </source>
</evidence>
<keyword evidence="3" id="KW-1185">Reference proteome</keyword>
<name>A0ABM8V1B9_THEXY</name>
<keyword evidence="1" id="KW-0472">Membrane</keyword>
<reference evidence="2 3" key="1">
    <citation type="submission" date="2021-04" db="EMBL/GenBank/DDBJ databases">
        <authorList>
            <person name="Rakotoarivonina H."/>
        </authorList>
    </citation>
    <scope>NUCLEOTIDE SEQUENCE [LARGE SCALE GENOMIC DNA]</scope>
    <source>
        <strain evidence="2 3">XE</strain>
    </source>
</reference>
<evidence type="ECO:0008006" key="4">
    <source>
        <dbReference type="Google" id="ProtNLM"/>
    </source>
</evidence>
<evidence type="ECO:0000313" key="2">
    <source>
        <dbReference type="EMBL" id="CAG5080725.1"/>
    </source>
</evidence>
<feature type="transmembrane region" description="Helical" evidence="1">
    <location>
        <begin position="9"/>
        <end position="32"/>
    </location>
</feature>
<organism evidence="2 3">
    <name type="scientific">Thermobacillus xylanilyticus</name>
    <dbReference type="NCBI Taxonomy" id="76633"/>
    <lineage>
        <taxon>Bacteria</taxon>
        <taxon>Bacillati</taxon>
        <taxon>Bacillota</taxon>
        <taxon>Bacilli</taxon>
        <taxon>Bacillales</taxon>
        <taxon>Paenibacillaceae</taxon>
        <taxon>Thermobacillus</taxon>
    </lineage>
</organism>
<dbReference type="RefSeq" id="WP_213483649.1">
    <property type="nucleotide sequence ID" value="NZ_CAJRAY010000019.1"/>
</dbReference>
<feature type="transmembrane region" description="Helical" evidence="1">
    <location>
        <begin position="123"/>
        <end position="141"/>
    </location>
</feature>
<accession>A0ABM8V1B9</accession>
<feature type="transmembrane region" description="Helical" evidence="1">
    <location>
        <begin position="38"/>
        <end position="64"/>
    </location>
</feature>
<evidence type="ECO:0000256" key="1">
    <source>
        <dbReference type="SAM" id="Phobius"/>
    </source>
</evidence>
<keyword evidence="1" id="KW-0812">Transmembrane</keyword>
<dbReference type="Proteomes" id="UP000681526">
    <property type="component" value="Unassembled WGS sequence"/>
</dbReference>
<comment type="caution">
    <text evidence="2">The sequence shown here is derived from an EMBL/GenBank/DDBJ whole genome shotgun (WGS) entry which is preliminary data.</text>
</comment>
<keyword evidence="1" id="KW-1133">Transmembrane helix</keyword>
<proteinExistence type="predicted"/>
<feature type="transmembrane region" description="Helical" evidence="1">
    <location>
        <begin position="76"/>
        <end position="103"/>
    </location>
</feature>
<dbReference type="EMBL" id="CAJRAY010000019">
    <property type="protein sequence ID" value="CAG5080725.1"/>
    <property type="molecule type" value="Genomic_DNA"/>
</dbReference>
<sequence length="150" mass="16414">MKVALVPRLCVAVLTSVILSGAAGMLLISAYQGFHVNFLILFTYITPAVMLVGLPVSILMDAVLQQWKIRHPVLRLFAGAVLYAGAGFVGTCLYMLILTGAIFSGQGWLSLADSDFYRGIRPFTRIGVTSALLFYTLHQLLHPILSRMKI</sequence>
<gene>
    <name evidence="2" type="primary">txxe 3936</name>
    <name evidence="2" type="ORF">TXXE_04460</name>
</gene>